<dbReference type="AlphaFoldDB" id="A0AAF0E2E2"/>
<evidence type="ECO:0000259" key="5">
    <source>
        <dbReference type="Pfam" id="PF00724"/>
    </source>
</evidence>
<evidence type="ECO:0000256" key="4">
    <source>
        <dbReference type="ARBA" id="ARBA00023002"/>
    </source>
</evidence>
<evidence type="ECO:0000256" key="2">
    <source>
        <dbReference type="ARBA" id="ARBA00022630"/>
    </source>
</evidence>
<reference evidence="6" key="1">
    <citation type="submission" date="2023-03" db="EMBL/GenBank/DDBJ databases">
        <title>Mating type loci evolution in Malassezia.</title>
        <authorList>
            <person name="Coelho M.A."/>
        </authorList>
    </citation>
    <scope>NUCLEOTIDE SEQUENCE</scope>
    <source>
        <strain evidence="6">CBS 7876</strain>
    </source>
</reference>
<gene>
    <name evidence="6" type="ORF">MOBT1_002469</name>
</gene>
<dbReference type="GO" id="GO:0016491">
    <property type="term" value="F:oxidoreductase activity"/>
    <property type="evidence" value="ECO:0007669"/>
    <property type="project" value="UniProtKB-KW"/>
</dbReference>
<proteinExistence type="inferred from homology"/>
<evidence type="ECO:0000313" key="7">
    <source>
        <dbReference type="Proteomes" id="UP001214603"/>
    </source>
</evidence>
<dbReference type="PANTHER" id="PTHR43656:SF2">
    <property type="entry name" value="BINDING OXIDOREDUCTASE, PUTATIVE (AFU_ORTHOLOGUE AFUA_2G08260)-RELATED"/>
    <property type="match status" value="1"/>
</dbReference>
<dbReference type="PANTHER" id="PTHR43656">
    <property type="entry name" value="BINDING OXIDOREDUCTASE, PUTATIVE (AFU_ORTHOLOGUE AFUA_2G08260)-RELATED"/>
    <property type="match status" value="1"/>
</dbReference>
<dbReference type="CDD" id="cd04733">
    <property type="entry name" value="OYE_like_2_FMN"/>
    <property type="match status" value="1"/>
</dbReference>
<keyword evidence="2" id="KW-0285">Flavoprotein</keyword>
<dbReference type="InterPro" id="IPR051799">
    <property type="entry name" value="NADH_flavin_oxidoreductase"/>
</dbReference>
<protein>
    <recommendedName>
        <fullName evidence="5">NADH:flavin oxidoreductase/NADH oxidase N-terminal domain-containing protein</fullName>
    </recommendedName>
</protein>
<evidence type="ECO:0000256" key="1">
    <source>
        <dbReference type="ARBA" id="ARBA00005979"/>
    </source>
</evidence>
<dbReference type="Gene3D" id="3.20.20.70">
    <property type="entry name" value="Aldolase class I"/>
    <property type="match status" value="1"/>
</dbReference>
<organism evidence="6 7">
    <name type="scientific">Malassezia obtusa</name>
    <dbReference type="NCBI Taxonomy" id="76774"/>
    <lineage>
        <taxon>Eukaryota</taxon>
        <taxon>Fungi</taxon>
        <taxon>Dikarya</taxon>
        <taxon>Basidiomycota</taxon>
        <taxon>Ustilaginomycotina</taxon>
        <taxon>Malasseziomycetes</taxon>
        <taxon>Malasseziales</taxon>
        <taxon>Malasseziaceae</taxon>
        <taxon>Malassezia</taxon>
    </lineage>
</organism>
<dbReference type="InterPro" id="IPR001155">
    <property type="entry name" value="OxRdtase_FMN_N"/>
</dbReference>
<dbReference type="GO" id="GO:0010181">
    <property type="term" value="F:FMN binding"/>
    <property type="evidence" value="ECO:0007669"/>
    <property type="project" value="InterPro"/>
</dbReference>
<feature type="domain" description="NADH:flavin oxidoreductase/NADH oxidase N-terminal" evidence="5">
    <location>
        <begin position="123"/>
        <end position="381"/>
    </location>
</feature>
<comment type="similarity">
    <text evidence="1">Belongs to the NADH:flavin oxidoreductase/NADH oxidase family.</text>
</comment>
<keyword evidence="4" id="KW-0560">Oxidoreductase</keyword>
<accession>A0AAF0E2E2</accession>
<name>A0AAF0E2E2_9BASI</name>
<dbReference type="EMBL" id="CP119938">
    <property type="protein sequence ID" value="WFD03775.1"/>
    <property type="molecule type" value="Genomic_DNA"/>
</dbReference>
<keyword evidence="7" id="KW-1185">Reference proteome</keyword>
<keyword evidence="3" id="KW-0288">FMN</keyword>
<dbReference type="InterPro" id="IPR013785">
    <property type="entry name" value="Aldolase_TIM"/>
</dbReference>
<sequence length="453" mass="49261">MDSVQVLRQKLELPCGAVMPNRLVKAPMEQVMARFMGGKPNAELLRLYHAWAEGEWGMIVTGNVGVDRRYIGLMFDVVFPEAGNAAQQAEYHPAFERWARVCTGRSADDPTPPVPASRGERPLAIVQLVHCGRQSTRGAGRAPWSPSVAPSAVPMMTDGQQTLADRLLFGTPRALRTEEVQEIVARFVQGAVFCAETGFDGIELHAAHGYLLSTFLSPVTNKRTDAYGGSAENRFRIIREIVEQTRARVPATFAIGVKLNSSDYVQGGLTEDDALQNVRWLAETRAVDFVEVSGGTYEKPAMFADASAKPQSERTKKREGFFVGFAQRCHSVLPAGSKMRVIVTGGFRSRTGMADALRDGTIDGIGMARPAALDPTLPRTVLDAAIPDTDARANAPDWKVPPPPPLMPKIPLAGAGWNSLWHSAQMHRTAYGQPTSPEISMLSFAGGLKFFSD</sequence>
<evidence type="ECO:0000313" key="6">
    <source>
        <dbReference type="EMBL" id="WFD03775.1"/>
    </source>
</evidence>
<evidence type="ECO:0000256" key="3">
    <source>
        <dbReference type="ARBA" id="ARBA00022643"/>
    </source>
</evidence>
<dbReference type="Proteomes" id="UP001214603">
    <property type="component" value="Chromosome 5"/>
</dbReference>
<dbReference type="SUPFAM" id="SSF51395">
    <property type="entry name" value="FMN-linked oxidoreductases"/>
    <property type="match status" value="1"/>
</dbReference>
<dbReference type="Pfam" id="PF00724">
    <property type="entry name" value="Oxidored_FMN"/>
    <property type="match status" value="1"/>
</dbReference>